<keyword evidence="1" id="KW-0812">Transmembrane</keyword>
<dbReference type="Proteomes" id="UP000295500">
    <property type="component" value="Unassembled WGS sequence"/>
</dbReference>
<accession>A0A4R6PZM3</accession>
<dbReference type="OrthoDB" id="1779920at2"/>
<dbReference type="InterPro" id="IPR026870">
    <property type="entry name" value="Zinc_ribbon_dom"/>
</dbReference>
<evidence type="ECO:0000313" key="4">
    <source>
        <dbReference type="Proteomes" id="UP000295500"/>
    </source>
</evidence>
<reference evidence="3 4" key="1">
    <citation type="submission" date="2019-03" db="EMBL/GenBank/DDBJ databases">
        <title>Genomic Encyclopedia of Type Strains, Phase IV (KMG-IV): sequencing the most valuable type-strain genomes for metagenomic binning, comparative biology and taxonomic classification.</title>
        <authorList>
            <person name="Goeker M."/>
        </authorList>
    </citation>
    <scope>NUCLEOTIDE SEQUENCE [LARGE SCALE GENOMIC DNA]</scope>
    <source>
        <strain evidence="3 4">DSM 28287</strain>
    </source>
</reference>
<feature type="transmembrane region" description="Helical" evidence="1">
    <location>
        <begin position="88"/>
        <end position="105"/>
    </location>
</feature>
<dbReference type="Pfam" id="PF13240">
    <property type="entry name" value="Zn_Ribbon_1"/>
    <property type="match status" value="1"/>
</dbReference>
<keyword evidence="4" id="KW-1185">Reference proteome</keyword>
<proteinExistence type="predicted"/>
<sequence>MYCSNCGKEIESDSRFCPYCGNQVNGGTAQSDSASTQYYNPNQYNSNAGSDYDQSSTGLNILSCLIPLVGFILFLVYHSNEPIKAKACGKWALIGFAVALVLMLLL</sequence>
<keyword evidence="1" id="KW-1133">Transmembrane helix</keyword>
<keyword evidence="1" id="KW-0472">Membrane</keyword>
<dbReference type="EMBL" id="SNXO01000025">
    <property type="protein sequence ID" value="TDP52865.1"/>
    <property type="molecule type" value="Genomic_DNA"/>
</dbReference>
<feature type="transmembrane region" description="Helical" evidence="1">
    <location>
        <begin position="57"/>
        <end position="76"/>
    </location>
</feature>
<evidence type="ECO:0000259" key="2">
    <source>
        <dbReference type="Pfam" id="PF13240"/>
    </source>
</evidence>
<evidence type="ECO:0000313" key="3">
    <source>
        <dbReference type="EMBL" id="TDP52865.1"/>
    </source>
</evidence>
<evidence type="ECO:0000256" key="1">
    <source>
        <dbReference type="SAM" id="Phobius"/>
    </source>
</evidence>
<organism evidence="3 4">
    <name type="scientific">Aminicella lysinilytica</name>
    <dbReference type="NCBI Taxonomy" id="433323"/>
    <lineage>
        <taxon>Bacteria</taxon>
        <taxon>Bacillati</taxon>
        <taxon>Bacillota</taxon>
        <taxon>Clostridia</taxon>
        <taxon>Peptostreptococcales</taxon>
        <taxon>Anaerovoracaceae</taxon>
        <taxon>Aminicella</taxon>
    </lineage>
</organism>
<comment type="caution">
    <text evidence="3">The sequence shown here is derived from an EMBL/GenBank/DDBJ whole genome shotgun (WGS) entry which is preliminary data.</text>
</comment>
<dbReference type="RefSeq" id="WP_133528778.1">
    <property type="nucleotide sequence ID" value="NZ_SNXO01000025.1"/>
</dbReference>
<dbReference type="AlphaFoldDB" id="A0A4R6PZM3"/>
<feature type="domain" description="Zinc-ribbon" evidence="2">
    <location>
        <begin position="2"/>
        <end position="23"/>
    </location>
</feature>
<protein>
    <submittedName>
        <fullName evidence="3">Zinc ribbon protein</fullName>
    </submittedName>
</protein>
<gene>
    <name evidence="3" type="ORF">EV211_12519</name>
</gene>
<name>A0A4R6PZM3_9FIRM</name>